<dbReference type="Gene3D" id="2.60.40.420">
    <property type="entry name" value="Cupredoxins - blue copper proteins"/>
    <property type="match status" value="1"/>
</dbReference>
<dbReference type="Proteomes" id="UP000019373">
    <property type="component" value="Unassembled WGS sequence"/>
</dbReference>
<evidence type="ECO:0000256" key="2">
    <source>
        <dbReference type="SAM" id="Phobius"/>
    </source>
</evidence>
<accession>U1GM95</accession>
<feature type="region of interest" description="Disordered" evidence="1">
    <location>
        <begin position="317"/>
        <end position="393"/>
    </location>
</feature>
<evidence type="ECO:0008006" key="6">
    <source>
        <dbReference type="Google" id="ProtNLM"/>
    </source>
</evidence>
<dbReference type="PANTHER" id="PTHR34883">
    <property type="entry name" value="SERINE-RICH PROTEIN, PUTATIVE-RELATED-RELATED"/>
    <property type="match status" value="1"/>
</dbReference>
<dbReference type="CDD" id="cd00920">
    <property type="entry name" value="Cupredoxin"/>
    <property type="match status" value="1"/>
</dbReference>
<proteinExistence type="predicted"/>
<feature type="signal peptide" evidence="3">
    <location>
        <begin position="1"/>
        <end position="22"/>
    </location>
</feature>
<sequence>MYRLKSIALSSLILLQVSLVKSQSVTSAAAPSISPSSTSSREPITRTVAVSRGDHTFEPDVTLAEVGDYVEFQFYPTNHSIVRAAYKYPCIPFELVETDKVGFFSGFHPVDAILENPPTWTVRINDTAPIFFYCSAPGSCINYGMVGVINPNATTSLEVHREAAEESSFMLQPGQNFPDESVPPDATGTSSSSSSASPTASPTAAPASTTTAAAAAATPHSGLSPGAIAGIAIGAAAVLLMAAVLVYLCGRNRALSDIIRPKHYSTQSADFDSNGVQYVQTVPKHMSGMTMVSARPENTRYMQHSAALPGYVGPHDGVHSPPRTNYAPSDALSPASPVIRSASPGSMVVPAYTQSPPLPSQTPVEHTADGPHEMDGRGLRRNSMHKGGVERYS</sequence>
<dbReference type="eggNOG" id="ENOG502S0EC">
    <property type="taxonomic scope" value="Eukaryota"/>
</dbReference>
<evidence type="ECO:0000313" key="5">
    <source>
        <dbReference type="Proteomes" id="UP000019373"/>
    </source>
</evidence>
<feature type="chain" id="PRO_5004611955" description="Extracellular serine-rich protein" evidence="3">
    <location>
        <begin position="23"/>
        <end position="393"/>
    </location>
</feature>
<keyword evidence="2" id="KW-0472">Membrane</keyword>
<keyword evidence="2" id="KW-1133">Transmembrane helix</keyword>
<evidence type="ECO:0000256" key="1">
    <source>
        <dbReference type="SAM" id="MobiDB-lite"/>
    </source>
</evidence>
<evidence type="ECO:0000313" key="4">
    <source>
        <dbReference type="EMBL" id="ERF73383.1"/>
    </source>
</evidence>
<dbReference type="HOGENOM" id="CLU_043835_0_0_1"/>
<name>U1GM95_ENDPU</name>
<feature type="transmembrane region" description="Helical" evidence="2">
    <location>
        <begin position="227"/>
        <end position="250"/>
    </location>
</feature>
<evidence type="ECO:0000256" key="3">
    <source>
        <dbReference type="SAM" id="SignalP"/>
    </source>
</evidence>
<organism evidence="4 5">
    <name type="scientific">Endocarpon pusillum (strain Z07020 / HMAS-L-300199)</name>
    <name type="common">Lichen-forming fungus</name>
    <dbReference type="NCBI Taxonomy" id="1263415"/>
    <lineage>
        <taxon>Eukaryota</taxon>
        <taxon>Fungi</taxon>
        <taxon>Dikarya</taxon>
        <taxon>Ascomycota</taxon>
        <taxon>Pezizomycotina</taxon>
        <taxon>Eurotiomycetes</taxon>
        <taxon>Chaetothyriomycetidae</taxon>
        <taxon>Verrucariales</taxon>
        <taxon>Verrucariaceae</taxon>
        <taxon>Endocarpon</taxon>
    </lineage>
</organism>
<gene>
    <name evidence="4" type="ORF">EPUS_07217</name>
</gene>
<dbReference type="InterPro" id="IPR008972">
    <property type="entry name" value="Cupredoxin"/>
</dbReference>
<feature type="compositionally biased region" description="Low complexity" evidence="1">
    <location>
        <begin position="186"/>
        <end position="207"/>
    </location>
</feature>
<keyword evidence="5" id="KW-1185">Reference proteome</keyword>
<keyword evidence="3" id="KW-0732">Signal</keyword>
<dbReference type="GeneID" id="19242102"/>
<dbReference type="OrthoDB" id="2331100at2759"/>
<protein>
    <recommendedName>
        <fullName evidence="6">Extracellular serine-rich protein</fullName>
    </recommendedName>
</protein>
<dbReference type="SUPFAM" id="SSF49503">
    <property type="entry name" value="Cupredoxins"/>
    <property type="match status" value="1"/>
</dbReference>
<dbReference type="AlphaFoldDB" id="U1GM95"/>
<feature type="compositionally biased region" description="Basic and acidic residues" evidence="1">
    <location>
        <begin position="366"/>
        <end position="378"/>
    </location>
</feature>
<feature type="region of interest" description="Disordered" evidence="1">
    <location>
        <begin position="164"/>
        <end position="207"/>
    </location>
</feature>
<dbReference type="EMBL" id="KE720956">
    <property type="protein sequence ID" value="ERF73383.1"/>
    <property type="molecule type" value="Genomic_DNA"/>
</dbReference>
<dbReference type="InterPro" id="IPR052953">
    <property type="entry name" value="Ser-rich/MCO-related"/>
</dbReference>
<keyword evidence="2" id="KW-0812">Transmembrane</keyword>
<dbReference type="RefSeq" id="XP_007800982.1">
    <property type="nucleotide sequence ID" value="XM_007802791.1"/>
</dbReference>
<reference evidence="5" key="1">
    <citation type="journal article" date="2014" name="BMC Genomics">
        <title>Genome characteristics reveal the impact of lichenization on lichen-forming fungus Endocarpon pusillum Hedwig (Verrucariales, Ascomycota).</title>
        <authorList>
            <person name="Wang Y.-Y."/>
            <person name="Liu B."/>
            <person name="Zhang X.-Y."/>
            <person name="Zhou Q.-M."/>
            <person name="Zhang T."/>
            <person name="Li H."/>
            <person name="Yu Y.-F."/>
            <person name="Zhang X.-L."/>
            <person name="Hao X.-Y."/>
            <person name="Wang M."/>
            <person name="Wang L."/>
            <person name="Wei J.-C."/>
        </authorList>
    </citation>
    <scope>NUCLEOTIDE SEQUENCE [LARGE SCALE GENOMIC DNA]</scope>
    <source>
        <strain evidence="5">Z07020 / HMAS-L-300199</strain>
    </source>
</reference>
<dbReference type="PANTHER" id="PTHR34883:SF8">
    <property type="entry name" value="EXTRACELLULAR SERINE-RICH PROTEIN (AFU_ORTHOLOGUE AFUA_6G00670)"/>
    <property type="match status" value="1"/>
</dbReference>